<evidence type="ECO:0008006" key="3">
    <source>
        <dbReference type="Google" id="ProtNLM"/>
    </source>
</evidence>
<evidence type="ECO:0000313" key="2">
    <source>
        <dbReference type="Proteomes" id="UP000398619"/>
    </source>
</evidence>
<protein>
    <recommendedName>
        <fullName evidence="3">Signal peptidase I</fullName>
    </recommendedName>
</protein>
<sequence length="158" mass="18532">MNPINLQHSHTAKKSSYPIDIEKLLHGGHSIRLKPQGYSMYPLFIPGRDEAVIAPCRADTLRRGDVVLYRRDQSILVLHRIWKIRKDGFYMVGDNQTVIEGPLRPDQIRGKLIACCRNGREFSTRNPFYRMLTGFWLAFRPFRPLAHKTADFFRHIRR</sequence>
<dbReference type="InterPro" id="IPR036286">
    <property type="entry name" value="LexA/Signal_pep-like_sf"/>
</dbReference>
<evidence type="ECO:0000313" key="1">
    <source>
        <dbReference type="EMBL" id="VUX04390.1"/>
    </source>
</evidence>
<dbReference type="Proteomes" id="UP000398619">
    <property type="component" value="Unassembled WGS sequence"/>
</dbReference>
<accession>A0A564TAF4</accession>
<dbReference type="EMBL" id="CABHNM010000032">
    <property type="protein sequence ID" value="VUX04390.1"/>
    <property type="molecule type" value="Genomic_DNA"/>
</dbReference>
<dbReference type="Gene3D" id="2.10.109.10">
    <property type="entry name" value="Umud Fragment, subunit A"/>
    <property type="match status" value="1"/>
</dbReference>
<organism evidence="1 2">
    <name type="scientific">Dorea longicatena</name>
    <dbReference type="NCBI Taxonomy" id="88431"/>
    <lineage>
        <taxon>Bacteria</taxon>
        <taxon>Bacillati</taxon>
        <taxon>Bacillota</taxon>
        <taxon>Clostridia</taxon>
        <taxon>Lachnospirales</taxon>
        <taxon>Lachnospiraceae</taxon>
        <taxon>Dorea</taxon>
    </lineage>
</organism>
<dbReference type="AlphaFoldDB" id="A0A564TAF4"/>
<name>A0A564TAF4_9FIRM</name>
<dbReference type="SUPFAM" id="SSF51306">
    <property type="entry name" value="LexA/Signal peptidase"/>
    <property type="match status" value="1"/>
</dbReference>
<dbReference type="CDD" id="cd06462">
    <property type="entry name" value="Peptidase_S24_S26"/>
    <property type="match status" value="1"/>
</dbReference>
<dbReference type="RefSeq" id="WP_044924482.1">
    <property type="nucleotide sequence ID" value="NZ_CABHNM010000032.1"/>
</dbReference>
<reference evidence="1 2" key="1">
    <citation type="submission" date="2019-07" db="EMBL/GenBank/DDBJ databases">
        <authorList>
            <person name="Hibberd C M."/>
            <person name="Gehrig L. J."/>
            <person name="Chang H.-W."/>
            <person name="Venkatesh S."/>
        </authorList>
    </citation>
    <scope>NUCLEOTIDE SEQUENCE [LARGE SCALE GENOMIC DNA]</scope>
    <source>
        <strain evidence="1">Dorea_longicatena_SSTS_Bg7063</strain>
    </source>
</reference>
<proteinExistence type="predicted"/>
<gene>
    <name evidence="1" type="ORF">DLSSTS7063_01436</name>
</gene>